<organism evidence="2">
    <name type="scientific">Schlesneria paludicola</name>
    <dbReference type="NCBI Taxonomy" id="360056"/>
    <lineage>
        <taxon>Bacteria</taxon>
        <taxon>Pseudomonadati</taxon>
        <taxon>Planctomycetota</taxon>
        <taxon>Planctomycetia</taxon>
        <taxon>Planctomycetales</taxon>
        <taxon>Planctomycetaceae</taxon>
        <taxon>Schlesneria</taxon>
    </lineage>
</organism>
<dbReference type="Pfam" id="PF10636">
    <property type="entry name" value="hemP"/>
    <property type="match status" value="1"/>
</dbReference>
<dbReference type="InterPro" id="IPR019600">
    <property type="entry name" value="Hemin_uptake_protein_HemP"/>
</dbReference>
<proteinExistence type="predicted"/>
<feature type="compositionally biased region" description="Pro residues" evidence="1">
    <location>
        <begin position="1"/>
        <end position="18"/>
    </location>
</feature>
<evidence type="ECO:0000256" key="1">
    <source>
        <dbReference type="SAM" id="MobiDB-lite"/>
    </source>
</evidence>
<comment type="caution">
    <text evidence="2">The sequence shown here is derived from an EMBL/GenBank/DDBJ whole genome shotgun (WGS) entry which is preliminary data.</text>
</comment>
<dbReference type="AlphaFoldDB" id="A0A7C4LPR5"/>
<protein>
    <submittedName>
        <fullName evidence="2">Hemin uptake protein HemP</fullName>
    </submittedName>
</protein>
<dbReference type="Gene3D" id="2.10.70.10">
    <property type="entry name" value="Complement Module, domain 1"/>
    <property type="match status" value="1"/>
</dbReference>
<reference evidence="2" key="1">
    <citation type="journal article" date="2020" name="mSystems">
        <title>Genome- and Community-Level Interaction Insights into Carbon Utilization and Element Cycling Functions of Hydrothermarchaeota in Hydrothermal Sediment.</title>
        <authorList>
            <person name="Zhou Z."/>
            <person name="Liu Y."/>
            <person name="Xu W."/>
            <person name="Pan J."/>
            <person name="Luo Z.H."/>
            <person name="Li M."/>
        </authorList>
    </citation>
    <scope>NUCLEOTIDE SEQUENCE [LARGE SCALE GENOMIC DNA]</scope>
    <source>
        <strain evidence="2">SpSt-508</strain>
    </source>
</reference>
<evidence type="ECO:0000313" key="2">
    <source>
        <dbReference type="EMBL" id="HGT40958.1"/>
    </source>
</evidence>
<accession>A0A7C4LPR5</accession>
<dbReference type="EMBL" id="DSVQ01000019">
    <property type="protein sequence ID" value="HGT40958.1"/>
    <property type="molecule type" value="Genomic_DNA"/>
</dbReference>
<sequence length="64" mass="7357">MTCEPPPQPPENPPPPPSSRTEPVSELIIRSDELLRGHREVRIIHGTETYRLRLTRNGKLILHK</sequence>
<feature type="region of interest" description="Disordered" evidence="1">
    <location>
        <begin position="1"/>
        <end position="23"/>
    </location>
</feature>
<name>A0A7C4LPR5_9PLAN</name>
<gene>
    <name evidence="2" type="primary">hemP</name>
    <name evidence="2" type="ORF">ENS64_17065</name>
</gene>